<dbReference type="PANTHER" id="PTHR34180">
    <property type="entry name" value="PEPTIDASE C45"/>
    <property type="match status" value="1"/>
</dbReference>
<feature type="domain" description="Peptidase C45 hydrolase" evidence="1">
    <location>
        <begin position="97"/>
        <end position="315"/>
    </location>
</feature>
<sequence>MYHPRLYGDFYDMGRKYGELLYKKAGFVLPAISREKRDFGLASFEILREHYPDVVREIEGFAEGINDTPDNLAAFLLSIGIFDTSGQCSVFAYRNTGNVIIGRNYDMLFAFKKFTESSLVAPQNRYSYIGQSDVFIGKVDGINETGLSIAMSFVNGTSTQPGVGFHMVIRNVLENCSTTAQAIKLIRETPVATANNFLVADQSGDLAVIESAPEKSHVRRPAPGEDFIYITNQFVSTDMKPHDKGGTEWSKNTERATTLKDSLSALSSMDLNSAREILSNKCVCLDLKKEGFGTIWSVVADLNALTIERAETKPKRTNYKPETRLDWWLRKKSA</sequence>
<evidence type="ECO:0000259" key="1">
    <source>
        <dbReference type="Pfam" id="PF03417"/>
    </source>
</evidence>
<dbReference type="Proteomes" id="UP000664303">
    <property type="component" value="Unassembled WGS sequence"/>
</dbReference>
<dbReference type="NCBIfam" id="NF040521">
    <property type="entry name" value="C45_proenzyme"/>
    <property type="match status" value="1"/>
</dbReference>
<keyword evidence="3" id="KW-1185">Reference proteome</keyword>
<organism evidence="2 3">
    <name type="scientific">Parahaliea mediterranea</name>
    <dbReference type="NCBI Taxonomy" id="651086"/>
    <lineage>
        <taxon>Bacteria</taxon>
        <taxon>Pseudomonadati</taxon>
        <taxon>Pseudomonadota</taxon>
        <taxon>Gammaproteobacteria</taxon>
        <taxon>Cellvibrionales</taxon>
        <taxon>Halieaceae</taxon>
        <taxon>Parahaliea</taxon>
    </lineage>
</organism>
<keyword evidence="2" id="KW-0378">Hydrolase</keyword>
<dbReference type="InterPro" id="IPR029055">
    <property type="entry name" value="Ntn_hydrolases_N"/>
</dbReference>
<dbReference type="EMBL" id="JAFKCZ010000009">
    <property type="protein sequence ID" value="MBN7797657.1"/>
    <property type="molecule type" value="Genomic_DNA"/>
</dbReference>
<reference evidence="2" key="1">
    <citation type="submission" date="2021-02" db="EMBL/GenBank/DDBJ databases">
        <title>PHA producing bacteria isolated from coastal sediment in Guangdong, Shenzhen.</title>
        <authorList>
            <person name="Zheng W."/>
            <person name="Yu S."/>
            <person name="Huang Y."/>
        </authorList>
    </citation>
    <scope>NUCLEOTIDE SEQUENCE</scope>
    <source>
        <strain evidence="2">TN14-10</strain>
    </source>
</reference>
<dbReference type="PANTHER" id="PTHR34180:SF1">
    <property type="entry name" value="BETA-ALANYL-DOPAMINE_CARCININE HYDROLASE"/>
    <property type="match status" value="1"/>
</dbReference>
<dbReference type="AlphaFoldDB" id="A0A939IN40"/>
<name>A0A939IN40_9GAMM</name>
<accession>A0A939IN40</accession>
<dbReference type="SUPFAM" id="SSF56235">
    <property type="entry name" value="N-terminal nucleophile aminohydrolases (Ntn hydrolases)"/>
    <property type="match status" value="1"/>
</dbReference>
<dbReference type="Pfam" id="PF03417">
    <property type="entry name" value="AAT"/>
    <property type="match status" value="1"/>
</dbReference>
<proteinExistence type="predicted"/>
<dbReference type="InterPro" id="IPR047801">
    <property type="entry name" value="Peptidase_C45"/>
</dbReference>
<dbReference type="GO" id="GO:0016787">
    <property type="term" value="F:hydrolase activity"/>
    <property type="evidence" value="ECO:0007669"/>
    <property type="project" value="UniProtKB-KW"/>
</dbReference>
<evidence type="ECO:0000313" key="2">
    <source>
        <dbReference type="EMBL" id="MBN7797657.1"/>
    </source>
</evidence>
<evidence type="ECO:0000313" key="3">
    <source>
        <dbReference type="Proteomes" id="UP000664303"/>
    </source>
</evidence>
<dbReference type="Gene3D" id="3.60.60.10">
    <property type="entry name" value="Penicillin V Acylase, Chain A"/>
    <property type="match status" value="1"/>
</dbReference>
<dbReference type="InterPro" id="IPR005079">
    <property type="entry name" value="Peptidase_C45_hydrolase"/>
</dbReference>
<comment type="caution">
    <text evidence="2">The sequence shown here is derived from an EMBL/GenBank/DDBJ whole genome shotgun (WGS) entry which is preliminary data.</text>
</comment>
<dbReference type="RefSeq" id="WP_206561107.1">
    <property type="nucleotide sequence ID" value="NZ_JAFKCZ010000009.1"/>
</dbReference>
<gene>
    <name evidence="2" type="ORF">JYP50_13685</name>
</gene>
<protein>
    <submittedName>
        <fullName evidence="2">Linear amide C-N hydrolase</fullName>
    </submittedName>
</protein>
<dbReference type="InterPro" id="IPR047794">
    <property type="entry name" value="C45_proenzyme-like"/>
</dbReference>